<feature type="region of interest" description="Disordered" evidence="4">
    <location>
        <begin position="1095"/>
        <end position="1178"/>
    </location>
</feature>
<dbReference type="SMART" id="SM00490">
    <property type="entry name" value="HELICc"/>
    <property type="match status" value="1"/>
</dbReference>
<accession>A0A9W8AY57</accession>
<dbReference type="InterPro" id="IPR049730">
    <property type="entry name" value="SNF2/RAD54-like_C"/>
</dbReference>
<dbReference type="GO" id="GO:0008094">
    <property type="term" value="F:ATP-dependent activity, acting on DNA"/>
    <property type="evidence" value="ECO:0007669"/>
    <property type="project" value="TreeGrafter"/>
</dbReference>
<protein>
    <recommendedName>
        <fullName evidence="5">Helicase C-terminal domain-containing protein</fullName>
    </recommendedName>
</protein>
<dbReference type="OrthoDB" id="2801544at2759"/>
<evidence type="ECO:0000313" key="7">
    <source>
        <dbReference type="Proteomes" id="UP001150925"/>
    </source>
</evidence>
<feature type="compositionally biased region" description="Polar residues" evidence="4">
    <location>
        <begin position="1121"/>
        <end position="1142"/>
    </location>
</feature>
<dbReference type="SUPFAM" id="SSF52540">
    <property type="entry name" value="P-loop containing nucleoside triphosphate hydrolases"/>
    <property type="match status" value="2"/>
</dbReference>
<keyword evidence="3" id="KW-0067">ATP-binding</keyword>
<gene>
    <name evidence="6" type="ORF">IWQ62_001527</name>
</gene>
<feature type="region of interest" description="Disordered" evidence="4">
    <location>
        <begin position="802"/>
        <end position="822"/>
    </location>
</feature>
<dbReference type="PANTHER" id="PTHR45626">
    <property type="entry name" value="TRANSCRIPTION TERMINATION FACTOR 2-RELATED"/>
    <property type="match status" value="1"/>
</dbReference>
<keyword evidence="7" id="KW-1185">Reference proteome</keyword>
<dbReference type="PROSITE" id="PS51194">
    <property type="entry name" value="HELICASE_CTER"/>
    <property type="match status" value="1"/>
</dbReference>
<dbReference type="InterPro" id="IPR000330">
    <property type="entry name" value="SNF2_N"/>
</dbReference>
<dbReference type="Gene3D" id="3.40.50.300">
    <property type="entry name" value="P-loop containing nucleotide triphosphate hydrolases"/>
    <property type="match status" value="1"/>
</dbReference>
<dbReference type="PANTHER" id="PTHR45626:SF51">
    <property type="entry name" value="SNF2-RELATED DOMAIN-CONTAINING PROTEIN"/>
    <property type="match status" value="1"/>
</dbReference>
<dbReference type="InterPro" id="IPR014001">
    <property type="entry name" value="Helicase_ATP-bd"/>
</dbReference>
<dbReference type="InterPro" id="IPR027417">
    <property type="entry name" value="P-loop_NTPase"/>
</dbReference>
<dbReference type="GO" id="GO:0005524">
    <property type="term" value="F:ATP binding"/>
    <property type="evidence" value="ECO:0007669"/>
    <property type="project" value="UniProtKB-KW"/>
</dbReference>
<keyword evidence="1" id="KW-0547">Nucleotide-binding</keyword>
<reference evidence="6" key="1">
    <citation type="submission" date="2022-07" db="EMBL/GenBank/DDBJ databases">
        <title>Phylogenomic reconstructions and comparative analyses of Kickxellomycotina fungi.</title>
        <authorList>
            <person name="Reynolds N.K."/>
            <person name="Stajich J.E."/>
            <person name="Barry K."/>
            <person name="Grigoriev I.V."/>
            <person name="Crous P."/>
            <person name="Smith M.E."/>
        </authorList>
    </citation>
    <scope>NUCLEOTIDE SEQUENCE</scope>
    <source>
        <strain evidence="6">RSA 1196</strain>
    </source>
</reference>
<dbReference type="Gene3D" id="3.40.50.10810">
    <property type="entry name" value="Tandem AAA-ATPase domain"/>
    <property type="match status" value="1"/>
</dbReference>
<dbReference type="EMBL" id="JANBPY010000250">
    <property type="protein sequence ID" value="KAJ1967977.1"/>
    <property type="molecule type" value="Genomic_DNA"/>
</dbReference>
<keyword evidence="2" id="KW-0378">Hydrolase</keyword>
<organism evidence="6 7">
    <name type="scientific">Dispira parvispora</name>
    <dbReference type="NCBI Taxonomy" id="1520584"/>
    <lineage>
        <taxon>Eukaryota</taxon>
        <taxon>Fungi</taxon>
        <taxon>Fungi incertae sedis</taxon>
        <taxon>Zoopagomycota</taxon>
        <taxon>Kickxellomycotina</taxon>
        <taxon>Dimargaritomycetes</taxon>
        <taxon>Dimargaritales</taxon>
        <taxon>Dimargaritaceae</taxon>
        <taxon>Dispira</taxon>
    </lineage>
</organism>
<evidence type="ECO:0000256" key="2">
    <source>
        <dbReference type="ARBA" id="ARBA00022801"/>
    </source>
</evidence>
<feature type="compositionally biased region" description="Polar residues" evidence="4">
    <location>
        <begin position="12"/>
        <end position="29"/>
    </location>
</feature>
<dbReference type="GO" id="GO:0006281">
    <property type="term" value="P:DNA repair"/>
    <property type="evidence" value="ECO:0007669"/>
    <property type="project" value="TreeGrafter"/>
</dbReference>
<dbReference type="InterPro" id="IPR001650">
    <property type="entry name" value="Helicase_C-like"/>
</dbReference>
<name>A0A9W8AY57_9FUNG</name>
<feature type="domain" description="Helicase C-terminal" evidence="5">
    <location>
        <begin position="846"/>
        <end position="1009"/>
    </location>
</feature>
<dbReference type="InterPro" id="IPR038718">
    <property type="entry name" value="SNF2-like_sf"/>
</dbReference>
<sequence length="1178" mass="131427">MVRARRQHVPVNDTSQTAGQSGTLFQSNTSSQCPTLLDLFTKLPSPPNFHPDPQHPYYSLFAQLQHSGPIPGMVTSLYQYQKNTVTKMLTQELYPPTYPPGWTESSVDSPTLTGSFPEATEWDWHTCGKYHLLPPIESAPVHAGENTVQRGMPIRGGVLCEDMGMGKTCECLALILLTKDQTACPLTLDTPVSDVHCGLTYERYLRELPATPGHTLPHRKLSPADPGSSTFSQRLPCQDVDDFGHPVQPTRYGVPTLRYLALHTLVHHPALSAMVHHWVVPPDVTAIVNKFPPHVVQCSQVSTRSHRQTQRLGVSTPTNVPSLPPPFIRNTLQTIHPGLLDDINHTEWVPSPPADSVSADGIPIYLSSTTLVVVPRNLLVQWTAEIHKHTRVESLKHIAITHAHVTIPPATTLIQHDIVLIDHQRFGQENTKGGFEFRGIPRTCQCPYKGNTRERNCVCPKPDAQYISPLLQVVWKRIIVDEGHVMSAGATNKVHLAGKLLAERRWICTGTPAPHLASASLTSANGEIDHAMHAKASNELDLGRLGTLCSTFLKIPPFCHQRNAWSKLISRPFREGNARAIERLTWLLKTYFVRNRPEDIDREVTLPPLQERVVTLDFTYHQCLTYNVLLAGIISNAVLSERVGSDYLFHSSNAKFLRRTIDNIWSSCSWFTGLVQDIPKTLEFIREGLERADKRGYSMEDVGLLKQCSHWLQRALACPSWCYLMYTREMGYYLDALPNNLSASNLLGQKLWPVEHSPLVTDTLVKNHQESSSLTDSPREMDLWTGIAVERAAQRLQSVSESHASDIPSNLPNSINATPSSLAENFTPDDSLRLRSQMLRGCTNSKLSYLISQLQKHTKQEKCIVFVNSSDDLYYVYEGLQLSRIPTLVYHHIQLTQLSPAKAFPRRLTRQPQDKAQVITTFNTSEYYRVIIMPTRLAAFGIDLSTASRIYFMSPVWQRATERQAVKRAHRIGQRRPVCVETLVLRDSLEEELLKRKRELFRPNQKSNALMDDSKLRSVIGSAKFVEPSSALANVGGDYNRKPETSRILCTETVLGLADKPSLATPEVDDAPPVRIDTDQLFDCPIPLHIPSHQPLSLSRHSGQVETVISSDPSSVGAPSKETSGSTTDSSVTPCSELSSPSAVAENKNVASFTGLDEEDSLSLRPPSKRPRLVTFAL</sequence>
<feature type="region of interest" description="Disordered" evidence="4">
    <location>
        <begin position="1"/>
        <end position="29"/>
    </location>
</feature>
<dbReference type="Pfam" id="PF00271">
    <property type="entry name" value="Helicase_C"/>
    <property type="match status" value="1"/>
</dbReference>
<dbReference type="SMART" id="SM00487">
    <property type="entry name" value="DEXDc"/>
    <property type="match status" value="1"/>
</dbReference>
<dbReference type="Pfam" id="PF00176">
    <property type="entry name" value="SNF2-rel_dom"/>
    <property type="match status" value="1"/>
</dbReference>
<dbReference type="InterPro" id="IPR050628">
    <property type="entry name" value="SNF2_RAD54_helicase_TF"/>
</dbReference>
<evidence type="ECO:0000256" key="3">
    <source>
        <dbReference type="ARBA" id="ARBA00022840"/>
    </source>
</evidence>
<dbReference type="GO" id="GO:0005634">
    <property type="term" value="C:nucleus"/>
    <property type="evidence" value="ECO:0007669"/>
    <property type="project" value="TreeGrafter"/>
</dbReference>
<dbReference type="AlphaFoldDB" id="A0A9W8AY57"/>
<comment type="caution">
    <text evidence="6">The sequence shown here is derived from an EMBL/GenBank/DDBJ whole genome shotgun (WGS) entry which is preliminary data.</text>
</comment>
<proteinExistence type="predicted"/>
<feature type="region of interest" description="Disordered" evidence="4">
    <location>
        <begin position="212"/>
        <end position="231"/>
    </location>
</feature>
<evidence type="ECO:0000256" key="4">
    <source>
        <dbReference type="SAM" id="MobiDB-lite"/>
    </source>
</evidence>
<dbReference type="GO" id="GO:0016787">
    <property type="term" value="F:hydrolase activity"/>
    <property type="evidence" value="ECO:0007669"/>
    <property type="project" value="UniProtKB-KW"/>
</dbReference>
<evidence type="ECO:0000256" key="1">
    <source>
        <dbReference type="ARBA" id="ARBA00022741"/>
    </source>
</evidence>
<evidence type="ECO:0000259" key="5">
    <source>
        <dbReference type="PROSITE" id="PS51194"/>
    </source>
</evidence>
<dbReference type="Proteomes" id="UP001150925">
    <property type="component" value="Unassembled WGS sequence"/>
</dbReference>
<evidence type="ECO:0000313" key="6">
    <source>
        <dbReference type="EMBL" id="KAJ1967977.1"/>
    </source>
</evidence>
<feature type="compositionally biased region" description="Polar residues" evidence="4">
    <location>
        <begin position="1095"/>
        <end position="1114"/>
    </location>
</feature>
<dbReference type="CDD" id="cd18793">
    <property type="entry name" value="SF2_C_SNF"/>
    <property type="match status" value="1"/>
</dbReference>